<sequence length="175" mass="17746">MTASFRLGCYSFRSYLEIGNGGMKRLFLLVAIAVCTLGLGSCGSQAKSNPGVDVTGNWNVDLTQNGLASPSYSFGLKLTKNGATISGTEIAYTGGSAFTNGCINLGGLTATGNTNGGNVVTLIVKDASTNSSFTISGTADSAVAQINGNFTSSFGANGSNPPCADEDGTVLMNRQ</sequence>
<dbReference type="KEGG" id="aba:Acid345_1609"/>
<evidence type="ECO:0000256" key="1">
    <source>
        <dbReference type="SAM" id="MobiDB-lite"/>
    </source>
</evidence>
<feature type="region of interest" description="Disordered" evidence="1">
    <location>
        <begin position="156"/>
        <end position="175"/>
    </location>
</feature>
<dbReference type="AlphaFoldDB" id="Q1IR89"/>
<evidence type="ECO:0000313" key="3">
    <source>
        <dbReference type="Proteomes" id="UP000002432"/>
    </source>
</evidence>
<dbReference type="EMBL" id="CP000360">
    <property type="protein sequence ID" value="ABF40611.1"/>
    <property type="molecule type" value="Genomic_DNA"/>
</dbReference>
<accession>Q1IR89</accession>
<protein>
    <submittedName>
        <fullName evidence="2">Uncharacterized protein</fullName>
    </submittedName>
</protein>
<keyword evidence="3" id="KW-1185">Reference proteome</keyword>
<gene>
    <name evidence="2" type="ordered locus">Acid345_1609</name>
</gene>
<dbReference type="Proteomes" id="UP000002432">
    <property type="component" value="Chromosome"/>
</dbReference>
<name>Q1IR89_KORVE</name>
<reference evidence="2 3" key="1">
    <citation type="journal article" date="2009" name="Appl. Environ. Microbiol.">
        <title>Three genomes from the phylum Acidobacteria provide insight into the lifestyles of these microorganisms in soils.</title>
        <authorList>
            <person name="Ward N.L."/>
            <person name="Challacombe J.F."/>
            <person name="Janssen P.H."/>
            <person name="Henrissat B."/>
            <person name="Coutinho P.M."/>
            <person name="Wu M."/>
            <person name="Xie G."/>
            <person name="Haft D.H."/>
            <person name="Sait M."/>
            <person name="Badger J."/>
            <person name="Barabote R.D."/>
            <person name="Bradley B."/>
            <person name="Brettin T.S."/>
            <person name="Brinkac L.M."/>
            <person name="Bruce D."/>
            <person name="Creasy T."/>
            <person name="Daugherty S.C."/>
            <person name="Davidsen T.M."/>
            <person name="DeBoy R.T."/>
            <person name="Detter J.C."/>
            <person name="Dodson R.J."/>
            <person name="Durkin A.S."/>
            <person name="Ganapathy A."/>
            <person name="Gwinn-Giglio M."/>
            <person name="Han C.S."/>
            <person name="Khouri H."/>
            <person name="Kiss H."/>
            <person name="Kothari S.P."/>
            <person name="Madupu R."/>
            <person name="Nelson K.E."/>
            <person name="Nelson W.C."/>
            <person name="Paulsen I."/>
            <person name="Penn K."/>
            <person name="Ren Q."/>
            <person name="Rosovitz M.J."/>
            <person name="Selengut J.D."/>
            <person name="Shrivastava S."/>
            <person name="Sullivan S.A."/>
            <person name="Tapia R."/>
            <person name="Thompson L.S."/>
            <person name="Watkins K.L."/>
            <person name="Yang Q."/>
            <person name="Yu C."/>
            <person name="Zafar N."/>
            <person name="Zhou L."/>
            <person name="Kuske C.R."/>
        </authorList>
    </citation>
    <scope>NUCLEOTIDE SEQUENCE [LARGE SCALE GENOMIC DNA]</scope>
    <source>
        <strain evidence="2 3">Ellin345</strain>
    </source>
</reference>
<organism evidence="2 3">
    <name type="scientific">Koribacter versatilis (strain Ellin345)</name>
    <dbReference type="NCBI Taxonomy" id="204669"/>
    <lineage>
        <taxon>Bacteria</taxon>
        <taxon>Pseudomonadati</taxon>
        <taxon>Acidobacteriota</taxon>
        <taxon>Terriglobia</taxon>
        <taxon>Terriglobales</taxon>
        <taxon>Candidatus Korobacteraceae</taxon>
        <taxon>Candidatus Korobacter</taxon>
    </lineage>
</organism>
<proteinExistence type="predicted"/>
<dbReference type="HOGENOM" id="CLU_1530577_0_0_0"/>
<dbReference type="EnsemblBacteria" id="ABF40611">
    <property type="protein sequence ID" value="ABF40611"/>
    <property type="gene ID" value="Acid345_1609"/>
</dbReference>
<evidence type="ECO:0000313" key="2">
    <source>
        <dbReference type="EMBL" id="ABF40611.1"/>
    </source>
</evidence>